<reference evidence="2" key="1">
    <citation type="submission" date="2016-09" db="EMBL/GenBank/DDBJ databases">
        <authorList>
            <person name="Varghese N."/>
            <person name="Submissions S."/>
        </authorList>
    </citation>
    <scope>NUCLEOTIDE SEQUENCE [LARGE SCALE GENOMIC DNA]</scope>
    <source>
        <strain evidence="2">JS23</strain>
    </source>
</reference>
<dbReference type="EMBL" id="FNLO01000003">
    <property type="protein sequence ID" value="SDV47692.1"/>
    <property type="molecule type" value="Genomic_DNA"/>
</dbReference>
<evidence type="ECO:0008006" key="3">
    <source>
        <dbReference type="Google" id="ProtNLM"/>
    </source>
</evidence>
<protein>
    <recommendedName>
        <fullName evidence="3">DUF2863 domain-containing protein</fullName>
    </recommendedName>
</protein>
<accession>A0A1H2PMJ8</accession>
<dbReference type="InterPro" id="IPR021292">
    <property type="entry name" value="DUF2863"/>
</dbReference>
<name>A0A1H2PMJ8_9BURK</name>
<dbReference type="OrthoDB" id="5291868at2"/>
<dbReference type="AlphaFoldDB" id="A0A1H2PMJ8"/>
<evidence type="ECO:0000313" key="2">
    <source>
        <dbReference type="Proteomes" id="UP000243719"/>
    </source>
</evidence>
<proteinExistence type="predicted"/>
<organism evidence="1 2">
    <name type="scientific">Chitinasiproducens palmae</name>
    <dbReference type="NCBI Taxonomy" id="1770053"/>
    <lineage>
        <taxon>Bacteria</taxon>
        <taxon>Pseudomonadati</taxon>
        <taxon>Pseudomonadota</taxon>
        <taxon>Betaproteobacteria</taxon>
        <taxon>Burkholderiales</taxon>
        <taxon>Burkholderiaceae</taxon>
        <taxon>Chitinasiproducens</taxon>
    </lineage>
</organism>
<keyword evidence="2" id="KW-1185">Reference proteome</keyword>
<dbReference type="RefSeq" id="WP_091906387.1">
    <property type="nucleotide sequence ID" value="NZ_FNLO01000003.1"/>
</dbReference>
<dbReference type="STRING" id="1770053.SAMN05216551_103222"/>
<evidence type="ECO:0000313" key="1">
    <source>
        <dbReference type="EMBL" id="SDV47692.1"/>
    </source>
</evidence>
<dbReference type="Proteomes" id="UP000243719">
    <property type="component" value="Unassembled WGS sequence"/>
</dbReference>
<sequence>MRPRNAKRNTPEVDRLIGLCLALYASGSRVEDRFWEERIDAMIDAALNGGRQTMLDAALDELQRNHPLVYGTLADMTETRSESFRASRGEEGEWDTLLVAVPILAWTRYEIPSGPIGDERRQSLLTQLHAHVVASDARLALAPFLYSIDQLPRHHVETFQLAQKLAQAALQGRQPKLAGDRGEATAPILADPRFLIAAVAAPVGKPLFRWQEGDGDVRTARRRTLDNWVAQGGNALITLFPGCEIECLLPDAFHAACREADERIRPHTVRTAVTHLTETLGVDASTLRAVIGGFGEQRIDEYRIAFTRRGSNDVLYGVVWPLYGRESGEVAEEDGGEARSPLDEIGVLLRDMGVNDIRRHAGRHEPEFCDDCGTPLYLDPNAEIVHPEMPDDAVSTPSHFH</sequence>
<dbReference type="Pfam" id="PF11062">
    <property type="entry name" value="DUF2863"/>
    <property type="match status" value="1"/>
</dbReference>
<gene>
    <name evidence="1" type="ORF">SAMN05216551_103222</name>
</gene>